<dbReference type="EMBL" id="LAZR01008563">
    <property type="protein sequence ID" value="KKM77982.1"/>
    <property type="molecule type" value="Genomic_DNA"/>
</dbReference>
<sequence length="331" mass="35989">MAAKPKPDPLGPSDSLRRYDDIRELIGRPDCPTPLVRVNRVLPDGALELYLKLEWFNPFGSIKDRTAKYLLAGLERQGRLEGKKLVEPTSGNTGIALAALAALMGKKIAVTIPEGVPEEKRVLLRMLGAEVWPTPDDLCPVDHPKDGAIALAHSFVEGEATRGQYVMPNQYENPDNVAAHYETTGPEIWRQSEGRVRYFLAGLGTCGTITGVARYLKEQNPDVQVIAIEPQKGHRLPGLKNLEESKPPGILDRSLIDQVVRVDDGPAYDMTKRLFREEGLIVGPSTGAIVHAAVELADRAEGLAVGVSPDSGLKYASFFADILGDEGKPTV</sequence>
<dbReference type="InterPro" id="IPR036052">
    <property type="entry name" value="TrpB-like_PALP_sf"/>
</dbReference>
<dbReference type="PANTHER" id="PTHR10314">
    <property type="entry name" value="CYSTATHIONINE BETA-SYNTHASE"/>
    <property type="match status" value="1"/>
</dbReference>
<evidence type="ECO:0000259" key="1">
    <source>
        <dbReference type="Pfam" id="PF00291"/>
    </source>
</evidence>
<organism evidence="2">
    <name type="scientific">marine sediment metagenome</name>
    <dbReference type="NCBI Taxonomy" id="412755"/>
    <lineage>
        <taxon>unclassified sequences</taxon>
        <taxon>metagenomes</taxon>
        <taxon>ecological metagenomes</taxon>
    </lineage>
</organism>
<dbReference type="AlphaFoldDB" id="A0A0F9N988"/>
<reference evidence="2" key="1">
    <citation type="journal article" date="2015" name="Nature">
        <title>Complex archaea that bridge the gap between prokaryotes and eukaryotes.</title>
        <authorList>
            <person name="Spang A."/>
            <person name="Saw J.H."/>
            <person name="Jorgensen S.L."/>
            <person name="Zaremba-Niedzwiedzka K."/>
            <person name="Martijn J."/>
            <person name="Lind A.E."/>
            <person name="van Eijk R."/>
            <person name="Schleper C."/>
            <person name="Guy L."/>
            <person name="Ettema T.J."/>
        </authorList>
    </citation>
    <scope>NUCLEOTIDE SEQUENCE</scope>
</reference>
<dbReference type="InterPro" id="IPR050214">
    <property type="entry name" value="Cys_Synth/Cystath_Beta-Synth"/>
</dbReference>
<evidence type="ECO:0000313" key="2">
    <source>
        <dbReference type="EMBL" id="KKM77982.1"/>
    </source>
</evidence>
<comment type="caution">
    <text evidence="2">The sequence shown here is derived from an EMBL/GenBank/DDBJ whole genome shotgun (WGS) entry which is preliminary data.</text>
</comment>
<feature type="domain" description="Tryptophan synthase beta chain-like PALP" evidence="1">
    <location>
        <begin position="32"/>
        <end position="300"/>
    </location>
</feature>
<dbReference type="SUPFAM" id="SSF53686">
    <property type="entry name" value="Tryptophan synthase beta subunit-like PLP-dependent enzymes"/>
    <property type="match status" value="1"/>
</dbReference>
<dbReference type="Gene3D" id="3.40.50.1100">
    <property type="match status" value="2"/>
</dbReference>
<protein>
    <recommendedName>
        <fullName evidence="1">Tryptophan synthase beta chain-like PALP domain-containing protein</fullName>
    </recommendedName>
</protein>
<dbReference type="Pfam" id="PF00291">
    <property type="entry name" value="PALP"/>
    <property type="match status" value="1"/>
</dbReference>
<name>A0A0F9N988_9ZZZZ</name>
<gene>
    <name evidence="2" type="ORF">LCGC14_1364550</name>
</gene>
<dbReference type="InterPro" id="IPR001926">
    <property type="entry name" value="TrpB-like_PALP"/>
</dbReference>
<proteinExistence type="predicted"/>
<accession>A0A0F9N988</accession>
<dbReference type="CDD" id="cd01561">
    <property type="entry name" value="CBS_like"/>
    <property type="match status" value="1"/>
</dbReference>